<dbReference type="RefSeq" id="WP_197316612.1">
    <property type="nucleotide sequence ID" value="NZ_JADZSC010000001.1"/>
</dbReference>
<dbReference type="GO" id="GO:0006780">
    <property type="term" value="P:uroporphyrinogen III biosynthetic process"/>
    <property type="evidence" value="ECO:0007669"/>
    <property type="project" value="UniProtKB-UniRule"/>
</dbReference>
<dbReference type="SUPFAM" id="SSF69618">
    <property type="entry name" value="HemD-like"/>
    <property type="match status" value="1"/>
</dbReference>
<comment type="similarity">
    <text evidence="2 9">Belongs to the uroporphyrinogen-III synthase family.</text>
</comment>
<evidence type="ECO:0000256" key="1">
    <source>
        <dbReference type="ARBA" id="ARBA00004772"/>
    </source>
</evidence>
<dbReference type="Pfam" id="PF02602">
    <property type="entry name" value="HEM4"/>
    <property type="match status" value="1"/>
</dbReference>
<comment type="catalytic activity">
    <reaction evidence="8 9">
        <text>hydroxymethylbilane = uroporphyrinogen III + H2O</text>
        <dbReference type="Rhea" id="RHEA:18965"/>
        <dbReference type="ChEBI" id="CHEBI:15377"/>
        <dbReference type="ChEBI" id="CHEBI:57308"/>
        <dbReference type="ChEBI" id="CHEBI:57845"/>
        <dbReference type="EC" id="4.2.1.75"/>
    </reaction>
</comment>
<evidence type="ECO:0000256" key="7">
    <source>
        <dbReference type="ARBA" id="ARBA00040167"/>
    </source>
</evidence>
<dbReference type="GO" id="GO:0004852">
    <property type="term" value="F:uroporphyrinogen-III synthase activity"/>
    <property type="evidence" value="ECO:0007669"/>
    <property type="project" value="UniProtKB-UniRule"/>
</dbReference>
<evidence type="ECO:0000313" key="11">
    <source>
        <dbReference type="EMBL" id="MBH0230042.1"/>
    </source>
</evidence>
<gene>
    <name evidence="11" type="ORF">H0267_07410</name>
</gene>
<sequence>MKPLAGKHVLITRGRSQARVLSRIIEREGGVAIETPLLSFQLNDTDENQEILGRLHEYQWVFITSSNGVKFFFELVQQYNSDLSEDTRFAIIGSKTNRMLKSYGYEADFIPSEYNAEVMIEEFFEKERNVGKILYVRGSRSRDLLPEAFRERGVFFQSITVYDTLLMKDANKKINQSLTKGSLDALTFTSPSAIQAYMAIVKGMENRGLSVPCFCIGPTTARKAEEAGFEHVHIPEQYTIENMVEQMRQYFTEEGER</sequence>
<keyword evidence="5 9" id="KW-0627">Porphyrin biosynthesis</keyword>
<dbReference type="GO" id="GO:0006782">
    <property type="term" value="P:protoporphyrinogen IX biosynthetic process"/>
    <property type="evidence" value="ECO:0007669"/>
    <property type="project" value="UniProtKB-UniRule"/>
</dbReference>
<dbReference type="Gene3D" id="3.40.50.10090">
    <property type="match status" value="2"/>
</dbReference>
<comment type="function">
    <text evidence="6 9">Catalyzes cyclization of the linear tetrapyrrole, hydroxymethylbilane, to the macrocyclic uroporphyrinogen III.</text>
</comment>
<dbReference type="EMBL" id="JADZSC010000001">
    <property type="protein sequence ID" value="MBH0230042.1"/>
    <property type="molecule type" value="Genomic_DNA"/>
</dbReference>
<accession>A0A931HUH4</accession>
<dbReference type="PANTHER" id="PTHR38042:SF1">
    <property type="entry name" value="UROPORPHYRINOGEN-III SYNTHASE, CHLOROPLASTIC"/>
    <property type="match status" value="1"/>
</dbReference>
<dbReference type="AlphaFoldDB" id="A0A931HUH4"/>
<dbReference type="InterPro" id="IPR039793">
    <property type="entry name" value="UROS/Hem4"/>
</dbReference>
<keyword evidence="12" id="KW-1185">Reference proteome</keyword>
<evidence type="ECO:0000256" key="4">
    <source>
        <dbReference type="ARBA" id="ARBA00023239"/>
    </source>
</evidence>
<evidence type="ECO:0000256" key="5">
    <source>
        <dbReference type="ARBA" id="ARBA00023244"/>
    </source>
</evidence>
<evidence type="ECO:0000259" key="10">
    <source>
        <dbReference type="Pfam" id="PF02602"/>
    </source>
</evidence>
<feature type="domain" description="Tetrapyrrole biosynthesis uroporphyrinogen III synthase" evidence="10">
    <location>
        <begin position="21"/>
        <end position="245"/>
    </location>
</feature>
<evidence type="ECO:0000256" key="6">
    <source>
        <dbReference type="ARBA" id="ARBA00037589"/>
    </source>
</evidence>
<comment type="pathway">
    <text evidence="1 9">Porphyrin-containing compound metabolism; protoporphyrin-IX biosynthesis; coproporphyrinogen-III from 5-aminolevulinate: step 3/4.</text>
</comment>
<evidence type="ECO:0000256" key="9">
    <source>
        <dbReference type="RuleBase" id="RU366031"/>
    </source>
</evidence>
<keyword evidence="4 9" id="KW-0456">Lyase</keyword>
<comment type="caution">
    <text evidence="11">The sequence shown here is derived from an EMBL/GenBank/DDBJ whole genome shotgun (WGS) entry which is preliminary data.</text>
</comment>
<evidence type="ECO:0000256" key="8">
    <source>
        <dbReference type="ARBA" id="ARBA00048617"/>
    </source>
</evidence>
<evidence type="ECO:0000256" key="2">
    <source>
        <dbReference type="ARBA" id="ARBA00008133"/>
    </source>
</evidence>
<reference evidence="11 12" key="1">
    <citation type="journal article" date="2005" name="Int. J. Syst. Evol. Microbiol.">
        <title>Halobacillus yeomjeoni sp. nov., isolated from a marine solar saltern in Korea.</title>
        <authorList>
            <person name="Yoon J.H."/>
            <person name="Kang S.J."/>
            <person name="Lee C.H."/>
            <person name="Oh H.W."/>
            <person name="Oh T.K."/>
        </authorList>
    </citation>
    <scope>NUCLEOTIDE SEQUENCE [LARGE SCALE GENOMIC DNA]</scope>
    <source>
        <strain evidence="11 12">KCTC 3957</strain>
    </source>
</reference>
<dbReference type="InterPro" id="IPR036108">
    <property type="entry name" value="4pyrrol_syn_uPrphyn_synt_sf"/>
</dbReference>
<protein>
    <recommendedName>
        <fullName evidence="7 9">Uroporphyrinogen-III synthase</fullName>
        <ecNumber evidence="3 9">4.2.1.75</ecNumber>
    </recommendedName>
</protein>
<dbReference type="PANTHER" id="PTHR38042">
    <property type="entry name" value="UROPORPHYRINOGEN-III SYNTHASE, CHLOROPLASTIC"/>
    <property type="match status" value="1"/>
</dbReference>
<proteinExistence type="inferred from homology"/>
<dbReference type="InterPro" id="IPR003754">
    <property type="entry name" value="4pyrrol_synth_uPrphyn_synth"/>
</dbReference>
<organism evidence="11 12">
    <name type="scientific">Halobacillus yeomjeoni</name>
    <dbReference type="NCBI Taxonomy" id="311194"/>
    <lineage>
        <taxon>Bacteria</taxon>
        <taxon>Bacillati</taxon>
        <taxon>Bacillota</taxon>
        <taxon>Bacilli</taxon>
        <taxon>Bacillales</taxon>
        <taxon>Bacillaceae</taxon>
        <taxon>Halobacillus</taxon>
    </lineage>
</organism>
<name>A0A931HUH4_9BACI</name>
<evidence type="ECO:0000313" key="12">
    <source>
        <dbReference type="Proteomes" id="UP000614490"/>
    </source>
</evidence>
<dbReference type="Proteomes" id="UP000614490">
    <property type="component" value="Unassembled WGS sequence"/>
</dbReference>
<dbReference type="EC" id="4.2.1.75" evidence="3 9"/>
<evidence type="ECO:0000256" key="3">
    <source>
        <dbReference type="ARBA" id="ARBA00013109"/>
    </source>
</evidence>
<dbReference type="CDD" id="cd06578">
    <property type="entry name" value="HemD"/>
    <property type="match status" value="1"/>
</dbReference>